<keyword evidence="1" id="KW-0560">Oxidoreductase</keyword>
<dbReference type="GO" id="GO:0003885">
    <property type="term" value="F:D-arabinono-1,4-lactone oxidase activity"/>
    <property type="evidence" value="ECO:0007669"/>
    <property type="project" value="InterPro"/>
</dbReference>
<evidence type="ECO:0000313" key="4">
    <source>
        <dbReference type="Proteomes" id="UP000823405"/>
    </source>
</evidence>
<dbReference type="AlphaFoldDB" id="A0A9P6R6S4"/>
<dbReference type="InterPro" id="IPR007173">
    <property type="entry name" value="ALO_C"/>
</dbReference>
<evidence type="ECO:0000259" key="2">
    <source>
        <dbReference type="Pfam" id="PF04030"/>
    </source>
</evidence>
<name>A0A9P6R6S4_9FUNG</name>
<accession>A0A9P6R6S4</accession>
<evidence type="ECO:0000256" key="1">
    <source>
        <dbReference type="ARBA" id="ARBA00023002"/>
    </source>
</evidence>
<dbReference type="GO" id="GO:0016020">
    <property type="term" value="C:membrane"/>
    <property type="evidence" value="ECO:0007669"/>
    <property type="project" value="InterPro"/>
</dbReference>
<dbReference type="Pfam" id="PF04030">
    <property type="entry name" value="ALO"/>
    <property type="match status" value="1"/>
</dbReference>
<reference evidence="3" key="1">
    <citation type="journal article" date="2020" name="Fungal Divers.">
        <title>Resolving the Mortierellaceae phylogeny through synthesis of multi-gene phylogenetics and phylogenomics.</title>
        <authorList>
            <person name="Vandepol N."/>
            <person name="Liber J."/>
            <person name="Desiro A."/>
            <person name="Na H."/>
            <person name="Kennedy M."/>
            <person name="Barry K."/>
            <person name="Grigoriev I.V."/>
            <person name="Miller A.N."/>
            <person name="O'Donnell K."/>
            <person name="Stajich J.E."/>
            <person name="Bonito G."/>
        </authorList>
    </citation>
    <scope>NUCLEOTIDE SEQUENCE</scope>
    <source>
        <strain evidence="3">NVP60</strain>
    </source>
</reference>
<sequence length="59" mass="7064">PHWAKMWEHVPGIVPYLRRQAGERYDRFEGIRKKYDPNGMFMNATAENARSGWANRLRM</sequence>
<feature type="non-terminal residue" evidence="3">
    <location>
        <position position="1"/>
    </location>
</feature>
<comment type="caution">
    <text evidence="3">The sequence shown here is derived from an EMBL/GenBank/DDBJ whole genome shotgun (WGS) entry which is preliminary data.</text>
</comment>
<protein>
    <recommendedName>
        <fullName evidence="2">D-arabinono-1,4-lactone oxidase C-terminal domain-containing protein</fullName>
    </recommendedName>
</protein>
<dbReference type="EMBL" id="JAAAIN010000483">
    <property type="protein sequence ID" value="KAG0313879.1"/>
    <property type="molecule type" value="Genomic_DNA"/>
</dbReference>
<proteinExistence type="predicted"/>
<dbReference type="Proteomes" id="UP000823405">
    <property type="component" value="Unassembled WGS sequence"/>
</dbReference>
<organism evidence="3 4">
    <name type="scientific">Linnemannia gamsii</name>
    <dbReference type="NCBI Taxonomy" id="64522"/>
    <lineage>
        <taxon>Eukaryota</taxon>
        <taxon>Fungi</taxon>
        <taxon>Fungi incertae sedis</taxon>
        <taxon>Mucoromycota</taxon>
        <taxon>Mortierellomycotina</taxon>
        <taxon>Mortierellomycetes</taxon>
        <taxon>Mortierellales</taxon>
        <taxon>Mortierellaceae</taxon>
        <taxon>Linnemannia</taxon>
    </lineage>
</organism>
<dbReference type="OrthoDB" id="610608at2759"/>
<feature type="domain" description="D-arabinono-1,4-lactone oxidase C-terminal" evidence="2">
    <location>
        <begin position="1"/>
        <end position="47"/>
    </location>
</feature>
<evidence type="ECO:0000313" key="3">
    <source>
        <dbReference type="EMBL" id="KAG0313879.1"/>
    </source>
</evidence>
<keyword evidence="4" id="KW-1185">Reference proteome</keyword>
<gene>
    <name evidence="3" type="ORF">BGZ97_009805</name>
</gene>